<dbReference type="EMBL" id="JASVDY010000002">
    <property type="protein sequence ID" value="MDV2468907.1"/>
    <property type="molecule type" value="Genomic_DNA"/>
</dbReference>
<sequence length="68" mass="7925">MNKLELNIQDQFGEQYVVEATLDDVITNEAKTHDRIKHISVEGEIIRPNFEMLFESNETGKIYKILKS</sequence>
<evidence type="ECO:0000313" key="2">
    <source>
        <dbReference type="EMBL" id="MDV2468907.1"/>
    </source>
</evidence>
<dbReference type="EMBL" id="CP032134">
    <property type="protein sequence ID" value="AXY56805.1"/>
    <property type="molecule type" value="Genomic_DNA"/>
</dbReference>
<dbReference type="Proteomes" id="UP001278188">
    <property type="component" value="Unassembled WGS sequence"/>
</dbReference>
<dbReference type="RefSeq" id="WP_087514125.1">
    <property type="nucleotide sequence ID" value="NZ_CP032134.1"/>
</dbReference>
<dbReference type="Proteomes" id="UP000263753">
    <property type="component" value="Chromosome"/>
</dbReference>
<dbReference type="AlphaFoldDB" id="A0A3B7LXS1"/>
<protein>
    <submittedName>
        <fullName evidence="1">Uncharacterized protein</fullName>
    </submittedName>
</protein>
<keyword evidence="4" id="KW-1185">Reference proteome</keyword>
<reference evidence="3" key="1">
    <citation type="submission" date="2018-09" db="EMBL/GenBank/DDBJ databases">
        <title>The complete genome of Acinetobacter sp. strain WCHAc010005.</title>
        <authorList>
            <person name="Hu Y."/>
            <person name="Long H."/>
            <person name="Feng Y."/>
            <person name="Zong Z."/>
        </authorList>
    </citation>
    <scope>NUCLEOTIDE SEQUENCE [LARGE SCALE GENOMIC DNA]</scope>
    <source>
        <strain evidence="3">WCHAc010005</strain>
    </source>
</reference>
<proteinExistence type="predicted"/>
<evidence type="ECO:0000313" key="1">
    <source>
        <dbReference type="EMBL" id="AXY56805.1"/>
    </source>
</evidence>
<evidence type="ECO:0000313" key="4">
    <source>
        <dbReference type="Proteomes" id="UP001278188"/>
    </source>
</evidence>
<evidence type="ECO:0000313" key="3">
    <source>
        <dbReference type="Proteomes" id="UP000263753"/>
    </source>
</evidence>
<name>A0A3B7LXS1_9GAMM</name>
<accession>A0A3B7LXS1</accession>
<gene>
    <name evidence="1" type="ORF">CDG60_09645</name>
    <name evidence="2" type="ORF">QR674_07910</name>
</gene>
<organism evidence="1 3">
    <name type="scientific">Acinetobacter chinensis</name>
    <dbReference type="NCBI Taxonomy" id="2004650"/>
    <lineage>
        <taxon>Bacteria</taxon>
        <taxon>Pseudomonadati</taxon>
        <taxon>Pseudomonadota</taxon>
        <taxon>Gammaproteobacteria</taxon>
        <taxon>Moraxellales</taxon>
        <taxon>Moraxellaceae</taxon>
        <taxon>Acinetobacter</taxon>
    </lineage>
</organism>
<dbReference type="KEGG" id="achi:CDG60_09645"/>
<reference evidence="1" key="2">
    <citation type="journal article" date="2019" name="J. Microbiol.">
        <title>Acinetobacter chinensis, a novel Acinetobacter species, carrying blaNDM-1, recovered from hospital sewage.</title>
        <authorList>
            <person name="Hu Y."/>
            <person name="Feng Y."/>
            <person name="Qin J."/>
            <person name="Zhang X."/>
            <person name="Zong Z."/>
        </authorList>
    </citation>
    <scope>NUCLEOTIDE SEQUENCE</scope>
    <source>
        <strain evidence="1">WCHAc010005</strain>
    </source>
</reference>
<reference evidence="2 4" key="3">
    <citation type="submission" date="2023-06" db="EMBL/GenBank/DDBJ databases">
        <title>Genomic Analysis of Acinetobacter Strains Recovered from South Australian Aquatic Samples provides Insights into the Circulation of Antibiotic Resistance determinants in the Environment.</title>
        <authorList>
            <person name="Tobin L."/>
            <person name="Jarocki V.M."/>
            <person name="Kenyon J."/>
            <person name="Drigo B."/>
            <person name="Donner E."/>
            <person name="Djordjevic S.P."/>
            <person name="Hamidian M."/>
        </authorList>
    </citation>
    <scope>NUCLEOTIDE SEQUENCE [LARGE SCALE GENOMIC DNA]</scope>
    <source>
        <strain evidence="2 4">SAAc652</strain>
    </source>
</reference>